<dbReference type="CAZy" id="GT2">
    <property type="family name" value="Glycosyltransferase Family 2"/>
</dbReference>
<feature type="domain" description="Glycosyltransferase 2-like" evidence="3">
    <location>
        <begin position="9"/>
        <end position="137"/>
    </location>
</feature>
<evidence type="ECO:0000259" key="4">
    <source>
        <dbReference type="Pfam" id="PF05050"/>
    </source>
</evidence>
<keyword evidence="1" id="KW-0328">Glycosyltransferase</keyword>
<accession>Q6E7E0</accession>
<dbReference type="SUPFAM" id="SSF53335">
    <property type="entry name" value="S-adenosyl-L-methionine-dependent methyltransferases"/>
    <property type="match status" value="1"/>
</dbReference>
<evidence type="ECO:0000256" key="1">
    <source>
        <dbReference type="ARBA" id="ARBA00022676"/>
    </source>
</evidence>
<dbReference type="RefSeq" id="WP_001575893.1">
    <property type="nucleotide sequence ID" value="NZ_JADOCP010000015.1"/>
</dbReference>
<dbReference type="Gene3D" id="3.90.550.10">
    <property type="entry name" value="Spore Coat Polysaccharide Biosynthesis Protein SpsA, Chain A"/>
    <property type="match status" value="1"/>
</dbReference>
<reference evidence="5" key="1">
    <citation type="journal article" date="2004" name="J. Bacteriol.">
        <title>Synthesis of the heteropolysaccharide O antigen of Escherichia coli O52 requires an ABC transporter: structural and genetic evidence.</title>
        <authorList>
            <person name="Feng L."/>
            <person name="Senchenkova S.N."/>
            <person name="Yang J."/>
            <person name="Shashkov A.S."/>
            <person name="Tao J."/>
            <person name="Guo H."/>
            <person name="Cheng J."/>
            <person name="Ren Y."/>
            <person name="Knirel Y.A."/>
            <person name="Reeves P.R."/>
            <person name="Wang L."/>
        </authorList>
    </citation>
    <scope>NUCLEOTIDE SEQUENCE</scope>
</reference>
<evidence type="ECO:0000313" key="5">
    <source>
        <dbReference type="EMBL" id="AAS99173.1"/>
    </source>
</evidence>
<dbReference type="PANTHER" id="PTHR22916:SF51">
    <property type="entry name" value="GLYCOSYLTRANSFERASE EPSH-RELATED"/>
    <property type="match status" value="1"/>
</dbReference>
<organism evidence="5">
    <name type="scientific">Escherichia coli</name>
    <dbReference type="NCBI Taxonomy" id="562"/>
    <lineage>
        <taxon>Bacteria</taxon>
        <taxon>Pseudomonadati</taxon>
        <taxon>Pseudomonadota</taxon>
        <taxon>Gammaproteobacteria</taxon>
        <taxon>Enterobacterales</taxon>
        <taxon>Enterobacteriaceae</taxon>
        <taxon>Escherichia</taxon>
    </lineage>
</organism>
<dbReference type="GO" id="GO:0016758">
    <property type="term" value="F:hexosyltransferase activity"/>
    <property type="evidence" value="ECO:0007669"/>
    <property type="project" value="UniProtKB-ARBA"/>
</dbReference>
<name>Q6E7E0_ECOLX</name>
<dbReference type="InterPro" id="IPR001173">
    <property type="entry name" value="Glyco_trans_2-like"/>
</dbReference>
<dbReference type="NCBIfam" id="TIGR01444">
    <property type="entry name" value="fkbM_fam"/>
    <property type="match status" value="1"/>
</dbReference>
<dbReference type="InterPro" id="IPR029044">
    <property type="entry name" value="Nucleotide-diphossugar_trans"/>
</dbReference>
<dbReference type="Pfam" id="PF00535">
    <property type="entry name" value="Glycos_transf_2"/>
    <property type="match status" value="1"/>
</dbReference>
<proteinExistence type="predicted"/>
<feature type="domain" description="Methyltransferase FkbM" evidence="4">
    <location>
        <begin position="540"/>
        <end position="679"/>
    </location>
</feature>
<evidence type="ECO:0000259" key="3">
    <source>
        <dbReference type="Pfam" id="PF00535"/>
    </source>
</evidence>
<dbReference type="InterPro" id="IPR006342">
    <property type="entry name" value="FkbM_mtfrase"/>
</dbReference>
<dbReference type="CDD" id="cd00761">
    <property type="entry name" value="Glyco_tranf_GTA_type"/>
    <property type="match status" value="1"/>
</dbReference>
<evidence type="ECO:0000256" key="2">
    <source>
        <dbReference type="ARBA" id="ARBA00022679"/>
    </source>
</evidence>
<dbReference type="Gene3D" id="3.40.50.150">
    <property type="entry name" value="Vaccinia Virus protein VP39"/>
    <property type="match status" value="1"/>
</dbReference>
<dbReference type="EMBL" id="AY528413">
    <property type="protein sequence ID" value="AAS99173.1"/>
    <property type="molecule type" value="Genomic_DNA"/>
</dbReference>
<gene>
    <name evidence="5" type="primary">wbrX</name>
</gene>
<dbReference type="Pfam" id="PF05050">
    <property type="entry name" value="Methyltransf_21"/>
    <property type="match status" value="1"/>
</dbReference>
<dbReference type="SUPFAM" id="SSF53448">
    <property type="entry name" value="Nucleotide-diphospho-sugar transferases"/>
    <property type="match status" value="1"/>
</dbReference>
<dbReference type="InterPro" id="IPR029063">
    <property type="entry name" value="SAM-dependent_MTases_sf"/>
</dbReference>
<dbReference type="PANTHER" id="PTHR22916">
    <property type="entry name" value="GLYCOSYLTRANSFERASE"/>
    <property type="match status" value="1"/>
</dbReference>
<dbReference type="BioCyc" id="MetaCyc:MONOMER-21664"/>
<dbReference type="AlphaFoldDB" id="Q6E7E0"/>
<keyword evidence="2" id="KW-0808">Transferase</keyword>
<protein>
    <submittedName>
        <fullName evidence="5">WbrX</fullName>
    </submittedName>
</protein>
<sequence>MGDDIFKISVILPVYGGEVYLEQCLDSVLSQTYKNLEIIIVNDGSPDACPQIIDRYASSDTRIIAIHKKNAGYGAAINSGLDVASGDFISIIETDDWVQLDMFERLIDAYNKIPNPVIKASFNRISNEVVINTQSLAHLCTFDNDNLAEIVPENSVELFLLESSIWTGLYRRDFLEENHIRFYESPGASYQDMPFKFITYASVEKITLLNVPVYNYRVMNVGSSSASADKALISFNNYDIIKKHLLSVGTFQKYLNHFYFHHLFDLVFHYSRLRGDGLKSYQEAAIAVFEQAKEEGFQPVTSNVSFSSDTNDYYYNHVLPIYNELMSNRIIKTVQTRNRIKKKVVSKLRFITNKLIIEPIINAVSSKMDSSSSLLSKHFREELDSSFLKMSKELTDKVDVISGQNKNGSVLIKVAPTNQFYYYMKVNSSRISKLREEFKRGLDEFSLQNERKLFGFYELLPYFEHQGIELELPLSLTLFTDEDRVILSNIDSILRHEKELIQHLDLSELPVTLATNYFKAGLKYLPGRFTEEFKGSVAIDCGAWVGDTAIMFASFGFKEVLALEPVADNYNCMVRNLERNHQYLNDTIKPLNVAVSNVSGELSMMKVGDDGVGSCVVEDEQSDIKVQSVTIDSLTFEDRVGLIKFDIEGYEINALNGAIETIKKHKPVLLISVYHLWLQPEQIFECKKFVENLNMGYQFKFVHLQPERDLVYEYMLVCW</sequence>